<evidence type="ECO:0000313" key="3">
    <source>
        <dbReference type="Proteomes" id="UP001419910"/>
    </source>
</evidence>
<sequence length="93" mass="10319">MIDRSDKLTLLENAAFQRFLFAMIEAGGVFEATATMADGRTLFLEGRRSLALEMLRDLDAVQPLPLPGGVPIQTLIQTLRERVQSAHKETGFD</sequence>
<comment type="caution">
    <text evidence="2">The sequence shown here is derived from an EMBL/GenBank/DDBJ whole genome shotgun (WGS) entry which is preliminary data.</text>
</comment>
<evidence type="ECO:0000313" key="2">
    <source>
        <dbReference type="EMBL" id="MEN2791571.1"/>
    </source>
</evidence>
<protein>
    <recommendedName>
        <fullName evidence="1">Bbp19-like phage domain-containing protein</fullName>
    </recommendedName>
</protein>
<evidence type="ECO:0000259" key="1">
    <source>
        <dbReference type="Pfam" id="PF25181"/>
    </source>
</evidence>
<dbReference type="RefSeq" id="WP_343892568.1">
    <property type="nucleotide sequence ID" value="NZ_BAAAEH010000060.1"/>
</dbReference>
<proteinExistence type="predicted"/>
<gene>
    <name evidence="2" type="ORF">ABC974_18190</name>
</gene>
<accession>A0ABU9Y6Y3</accession>
<keyword evidence="3" id="KW-1185">Reference proteome</keyword>
<name>A0ABU9Y6Y3_9SPHN</name>
<feature type="domain" description="Bbp19-like phage" evidence="1">
    <location>
        <begin position="12"/>
        <end position="59"/>
    </location>
</feature>
<organism evidence="2 3">
    <name type="scientific">Sphingomonas oligophenolica</name>
    <dbReference type="NCBI Taxonomy" id="301154"/>
    <lineage>
        <taxon>Bacteria</taxon>
        <taxon>Pseudomonadati</taxon>
        <taxon>Pseudomonadota</taxon>
        <taxon>Alphaproteobacteria</taxon>
        <taxon>Sphingomonadales</taxon>
        <taxon>Sphingomonadaceae</taxon>
        <taxon>Sphingomonas</taxon>
    </lineage>
</organism>
<dbReference type="EMBL" id="JBDIME010000018">
    <property type="protein sequence ID" value="MEN2791571.1"/>
    <property type="molecule type" value="Genomic_DNA"/>
</dbReference>
<dbReference type="Pfam" id="PF25181">
    <property type="entry name" value="Phage_Bbp19"/>
    <property type="match status" value="1"/>
</dbReference>
<dbReference type="InterPro" id="IPR057447">
    <property type="entry name" value="Bbp19-like_phage"/>
</dbReference>
<dbReference type="Proteomes" id="UP001419910">
    <property type="component" value="Unassembled WGS sequence"/>
</dbReference>
<reference evidence="2 3" key="1">
    <citation type="submission" date="2024-05" db="EMBL/GenBank/DDBJ databases">
        <authorList>
            <person name="Liu Q."/>
            <person name="Xin Y.-H."/>
        </authorList>
    </citation>
    <scope>NUCLEOTIDE SEQUENCE [LARGE SCALE GENOMIC DNA]</scope>
    <source>
        <strain evidence="2 3">CGMCC 1.10181</strain>
    </source>
</reference>